<evidence type="ECO:0000256" key="1">
    <source>
        <dbReference type="ARBA" id="ARBA00001933"/>
    </source>
</evidence>
<dbReference type="Gene3D" id="2.40.37.10">
    <property type="entry name" value="Lyase, Ornithine Decarboxylase, Chain A, domain 1"/>
    <property type="match status" value="1"/>
</dbReference>
<dbReference type="InterPro" id="IPR009006">
    <property type="entry name" value="Ala_racemase/Decarboxylase_C"/>
</dbReference>
<dbReference type="InterPro" id="IPR029066">
    <property type="entry name" value="PLP-binding_barrel"/>
</dbReference>
<dbReference type="SUPFAM" id="SSF51419">
    <property type="entry name" value="PLP-binding barrel"/>
    <property type="match status" value="1"/>
</dbReference>
<dbReference type="EMBL" id="BAABEZ010000022">
    <property type="protein sequence ID" value="GAA4454260.1"/>
    <property type="molecule type" value="Genomic_DNA"/>
</dbReference>
<feature type="domain" description="Orn/DAP/Arg decarboxylase 2 N-terminal" evidence="3">
    <location>
        <begin position="23"/>
        <end position="274"/>
    </location>
</feature>
<comment type="caution">
    <text evidence="4">The sequence shown here is derived from an EMBL/GenBank/DDBJ whole genome shotgun (WGS) entry which is preliminary data.</text>
</comment>
<sequence length="483" mass="53826">MVDGKKFLEQLTRHAYRVCNYAAVTDNYRSFHEQFGKRGTIHFAVKASAEPFVLKTLIALDAGFEIATYSELRLLIECGLPKHKIGTKVNFGQTQKERSDIRKALLDGLRNFATDNIHDVRMITELAGELQLPKKDIRLQIRLFNAEGSSSGGGYSQSFNKRYGVDNEQAMQLAESITATGMTVAGFTFHPGSGSNSPELWDYGVRNAAKLSRQLKDELGITVTDLNLSGGFDPSLPIETYSEHLLPLIDRVYGEEAAPLPVHIDTEPGRWLVANAEVLIGKVSNIKINRDGTRIVTMTTGVSENGTLTDLGLDFDFFILENGKARKLEKRTELRGNLHGRACADFDVIAENTAVPAELHPDNPIADDIFVVIHGAGAYSHYMERNFWCGITPPMKMNYDEFRNCITSEINYQRALVNSYAERSGLPLKNAMTFITHTTDRRLGQIKGSEIAHILDNPELLNKLGLHILTSVAQFVQEHAREK</sequence>
<dbReference type="PRINTS" id="PR01179">
    <property type="entry name" value="ODADCRBXLASE"/>
</dbReference>
<proteinExistence type="predicted"/>
<dbReference type="InterPro" id="IPR022644">
    <property type="entry name" value="De-COase2_N"/>
</dbReference>
<evidence type="ECO:0000313" key="4">
    <source>
        <dbReference type="EMBL" id="GAA4454260.1"/>
    </source>
</evidence>
<keyword evidence="2" id="KW-0663">Pyridoxal phosphate</keyword>
<reference evidence="5" key="1">
    <citation type="journal article" date="2019" name="Int. J. Syst. Evol. Microbiol.">
        <title>The Global Catalogue of Microorganisms (GCM) 10K type strain sequencing project: providing services to taxonomists for standard genome sequencing and annotation.</title>
        <authorList>
            <consortium name="The Broad Institute Genomics Platform"/>
            <consortium name="The Broad Institute Genome Sequencing Center for Infectious Disease"/>
            <person name="Wu L."/>
            <person name="Ma J."/>
        </authorList>
    </citation>
    <scope>NUCLEOTIDE SEQUENCE [LARGE SCALE GENOMIC DNA]</scope>
    <source>
        <strain evidence="5">JCM 31921</strain>
    </source>
</reference>
<accession>A0ABP8MTB1</accession>
<dbReference type="Proteomes" id="UP001501410">
    <property type="component" value="Unassembled WGS sequence"/>
</dbReference>
<dbReference type="Pfam" id="PF02784">
    <property type="entry name" value="Orn_Arg_deC_N"/>
    <property type="match status" value="1"/>
</dbReference>
<evidence type="ECO:0000313" key="5">
    <source>
        <dbReference type="Proteomes" id="UP001501410"/>
    </source>
</evidence>
<evidence type="ECO:0000256" key="2">
    <source>
        <dbReference type="ARBA" id="ARBA00022898"/>
    </source>
</evidence>
<protein>
    <recommendedName>
        <fullName evidence="3">Orn/DAP/Arg decarboxylase 2 N-terminal domain-containing protein</fullName>
    </recommendedName>
</protein>
<organism evidence="4 5">
    <name type="scientific">Rurimicrobium arvi</name>
    <dbReference type="NCBI Taxonomy" id="2049916"/>
    <lineage>
        <taxon>Bacteria</taxon>
        <taxon>Pseudomonadati</taxon>
        <taxon>Bacteroidota</taxon>
        <taxon>Chitinophagia</taxon>
        <taxon>Chitinophagales</taxon>
        <taxon>Chitinophagaceae</taxon>
        <taxon>Rurimicrobium</taxon>
    </lineage>
</organism>
<comment type="cofactor">
    <cofactor evidence="1">
        <name>pyridoxal 5'-phosphate</name>
        <dbReference type="ChEBI" id="CHEBI:597326"/>
    </cofactor>
</comment>
<dbReference type="InterPro" id="IPR000183">
    <property type="entry name" value="Orn/DAP/Arg_de-COase"/>
</dbReference>
<gene>
    <name evidence="4" type="ORF">GCM10023092_16020</name>
</gene>
<dbReference type="PANTHER" id="PTHR43727">
    <property type="entry name" value="DIAMINOPIMELATE DECARBOXYLASE"/>
    <property type="match status" value="1"/>
</dbReference>
<dbReference type="SUPFAM" id="SSF50621">
    <property type="entry name" value="Alanine racemase C-terminal domain-like"/>
    <property type="match status" value="1"/>
</dbReference>
<keyword evidence="5" id="KW-1185">Reference proteome</keyword>
<evidence type="ECO:0000259" key="3">
    <source>
        <dbReference type="Pfam" id="PF02784"/>
    </source>
</evidence>
<dbReference type="Gene3D" id="3.20.20.10">
    <property type="entry name" value="Alanine racemase"/>
    <property type="match status" value="1"/>
</dbReference>
<name>A0ABP8MTB1_9BACT</name>
<dbReference type="PANTHER" id="PTHR43727:SF2">
    <property type="entry name" value="GROUP IV DECARBOXYLASE"/>
    <property type="match status" value="1"/>
</dbReference>